<dbReference type="GO" id="GO:0060255">
    <property type="term" value="P:regulation of macromolecule metabolic process"/>
    <property type="evidence" value="ECO:0007669"/>
    <property type="project" value="UniProtKB-ARBA"/>
</dbReference>
<comment type="cofactor">
    <cofactor evidence="1">
        <name>[4Fe-4S] cluster</name>
        <dbReference type="ChEBI" id="CHEBI:49883"/>
    </cofactor>
</comment>
<dbReference type="Pfam" id="PF04055">
    <property type="entry name" value="Radical_SAM"/>
    <property type="match status" value="1"/>
</dbReference>
<dbReference type="InterPro" id="IPR020612">
    <property type="entry name" value="Methylthiotransferase_CS"/>
</dbReference>
<dbReference type="Gene3D" id="3.40.50.12160">
    <property type="entry name" value="Methylthiotransferase, N-terminal domain"/>
    <property type="match status" value="1"/>
</dbReference>
<feature type="domain" description="MTTase N-terminal" evidence="9">
    <location>
        <begin position="90"/>
        <end position="206"/>
    </location>
</feature>
<dbReference type="CDD" id="cd01335">
    <property type="entry name" value="Radical_SAM"/>
    <property type="match status" value="1"/>
</dbReference>
<evidence type="ECO:0000256" key="6">
    <source>
        <dbReference type="ARBA" id="ARBA00023004"/>
    </source>
</evidence>
<protein>
    <submittedName>
        <fullName evidence="11">Rna modification family</fullName>
    </submittedName>
</protein>
<dbReference type="PROSITE" id="PS01278">
    <property type="entry name" value="MTTASE_RADICAL"/>
    <property type="match status" value="1"/>
</dbReference>
<evidence type="ECO:0000313" key="12">
    <source>
        <dbReference type="Proteomes" id="UP000039865"/>
    </source>
</evidence>
<evidence type="ECO:0000256" key="1">
    <source>
        <dbReference type="ARBA" id="ARBA00001966"/>
    </source>
</evidence>
<dbReference type="Pfam" id="PF01938">
    <property type="entry name" value="TRAM"/>
    <property type="match status" value="1"/>
</dbReference>
<dbReference type="InterPro" id="IPR006463">
    <property type="entry name" value="MiaB_methiolase"/>
</dbReference>
<dbReference type="InterPro" id="IPR038135">
    <property type="entry name" value="Methylthiotransferase_N_sf"/>
</dbReference>
<organism evidence="11 12">
    <name type="scientific">Stylonychia lemnae</name>
    <name type="common">Ciliate</name>
    <dbReference type="NCBI Taxonomy" id="5949"/>
    <lineage>
        <taxon>Eukaryota</taxon>
        <taxon>Sar</taxon>
        <taxon>Alveolata</taxon>
        <taxon>Ciliophora</taxon>
        <taxon>Intramacronucleata</taxon>
        <taxon>Spirotrichea</taxon>
        <taxon>Stichotrichia</taxon>
        <taxon>Sporadotrichida</taxon>
        <taxon>Oxytrichidae</taxon>
        <taxon>Stylonychinae</taxon>
        <taxon>Stylonychia</taxon>
    </lineage>
</organism>
<proteinExistence type="inferred from homology"/>
<dbReference type="PANTHER" id="PTHR43020">
    <property type="entry name" value="CDK5 REGULATORY SUBUNIT-ASSOCIATED PROTEIN 1"/>
    <property type="match status" value="1"/>
</dbReference>
<dbReference type="GO" id="GO:0051539">
    <property type="term" value="F:4 iron, 4 sulfur cluster binding"/>
    <property type="evidence" value="ECO:0007669"/>
    <property type="project" value="UniProtKB-KW"/>
</dbReference>
<evidence type="ECO:0000256" key="7">
    <source>
        <dbReference type="ARBA" id="ARBA00023014"/>
    </source>
</evidence>
<dbReference type="FunFam" id="3.40.50.12160:FF:000003">
    <property type="entry name" value="CDK5 regulatory subunit-associated protein 1"/>
    <property type="match status" value="1"/>
</dbReference>
<evidence type="ECO:0000259" key="9">
    <source>
        <dbReference type="PROSITE" id="PS51449"/>
    </source>
</evidence>
<dbReference type="SUPFAM" id="SSF102114">
    <property type="entry name" value="Radical SAM enzymes"/>
    <property type="match status" value="1"/>
</dbReference>
<dbReference type="SFLD" id="SFLDG01061">
    <property type="entry name" value="methylthiotransferase"/>
    <property type="match status" value="1"/>
</dbReference>
<dbReference type="PROSITE" id="PS51449">
    <property type="entry name" value="MTTASE_N"/>
    <property type="match status" value="1"/>
</dbReference>
<dbReference type="GO" id="GO:0005829">
    <property type="term" value="C:cytosol"/>
    <property type="evidence" value="ECO:0007669"/>
    <property type="project" value="TreeGrafter"/>
</dbReference>
<dbReference type="EMBL" id="CCKQ01014273">
    <property type="protein sequence ID" value="CDW86023.1"/>
    <property type="molecule type" value="Genomic_DNA"/>
</dbReference>
<keyword evidence="5" id="KW-0479">Metal-binding</keyword>
<dbReference type="GO" id="GO:0035597">
    <property type="term" value="F:tRNA-2-methylthio-N(6)-dimethylallyladenosine(37) synthase activity"/>
    <property type="evidence" value="ECO:0007669"/>
    <property type="project" value="TreeGrafter"/>
</dbReference>
<dbReference type="SMART" id="SM00729">
    <property type="entry name" value="Elp3"/>
    <property type="match status" value="1"/>
</dbReference>
<dbReference type="InterPro" id="IPR005839">
    <property type="entry name" value="Methylthiotransferase"/>
</dbReference>
<reference evidence="11 12" key="1">
    <citation type="submission" date="2014-06" db="EMBL/GenBank/DDBJ databases">
        <authorList>
            <person name="Swart Estienne"/>
        </authorList>
    </citation>
    <scope>NUCLEOTIDE SEQUENCE [LARGE SCALE GENOMIC DNA]</scope>
    <source>
        <strain evidence="11 12">130c</strain>
    </source>
</reference>
<evidence type="ECO:0000256" key="5">
    <source>
        <dbReference type="ARBA" id="ARBA00022723"/>
    </source>
</evidence>
<evidence type="ECO:0000313" key="11">
    <source>
        <dbReference type="EMBL" id="CDW86023.1"/>
    </source>
</evidence>
<dbReference type="OrthoDB" id="1730074at2759"/>
<evidence type="ECO:0000259" key="8">
    <source>
        <dbReference type="PROSITE" id="PS50926"/>
    </source>
</evidence>
<dbReference type="FunFam" id="3.80.30.20:FF:000003">
    <property type="entry name" value="CDK5 regulatory subunit-associated protein 1"/>
    <property type="match status" value="1"/>
</dbReference>
<dbReference type="InterPro" id="IPR002792">
    <property type="entry name" value="TRAM_dom"/>
</dbReference>
<evidence type="ECO:0000256" key="4">
    <source>
        <dbReference type="ARBA" id="ARBA00022691"/>
    </source>
</evidence>
<feature type="domain" description="TRAM" evidence="8">
    <location>
        <begin position="494"/>
        <end position="558"/>
    </location>
</feature>
<dbReference type="InterPro" id="IPR006638">
    <property type="entry name" value="Elp3/MiaA/NifB-like_rSAM"/>
</dbReference>
<dbReference type="InterPro" id="IPR058240">
    <property type="entry name" value="rSAM_sf"/>
</dbReference>
<dbReference type="SFLD" id="SFLDF00413">
    <property type="entry name" value="CDK5RAP1"/>
    <property type="match status" value="1"/>
</dbReference>
<name>A0A078AYZ5_STYLE</name>
<dbReference type="PROSITE" id="PS50926">
    <property type="entry name" value="TRAM"/>
    <property type="match status" value="1"/>
</dbReference>
<evidence type="ECO:0000256" key="3">
    <source>
        <dbReference type="ARBA" id="ARBA00022485"/>
    </source>
</evidence>
<dbReference type="PROSITE" id="PS51918">
    <property type="entry name" value="RADICAL_SAM"/>
    <property type="match status" value="1"/>
</dbReference>
<sequence>MRSILKLSKKQQSLLKLIHPVQQRSFTETTRQKRSIEEIPHLKDFLKTQTNDFQQDEDGNEHKQSQLQEEIDESTLPSYLHIQREDNKNKTYFIETHGCQMNVADTEIVQSILESAGFEASENINKADVVLVNTCAIREGAEKKIWNKIDTHYHGVKKNNKDAIIGVLGCMAERLKEKFLENKNVDLVAGPDSYRDLPRLIKIIESKQNDEQAINVQLSFDETYADIIPVRKDKNKLHAWISIMRGCNNMCSFCIVPFTRGRERSRPVISIEDEVKLLRDQGIKEITLLGQNVNSYHDLTSQARMEQYQQGRHINSEGFNEMFKLRDGSGIRFAELMDRVSDIAPEVRFRFTSPHPKEFPDPLLEVIGSKANVCKQLHLPAQSGNTNMLMRMRRNYSREAYLDLIYHAREKIPGVALSSDFICGFCDETEQEFEDTLTLLDQVKFDMGFLFAYSMREKTHAHRAMKDNVPEDVKKERLIRMIDTFKRNQLIKQKEDIGLTHLMLIDGHSKKGDHQLSGLTDTNKRVVINNQAKYKIGDYVAVKITNATQNALIAEPIEIIGVQNFDVKYRSTLKKALI</sequence>
<dbReference type="SFLD" id="SFLDF00273">
    <property type="entry name" value="(dimethylallyl)adenosine_tRNA"/>
    <property type="match status" value="1"/>
</dbReference>
<dbReference type="AlphaFoldDB" id="A0A078AYZ5"/>
<dbReference type="SFLD" id="SFLDG01082">
    <property type="entry name" value="B12-binding_domain_containing"/>
    <property type="match status" value="1"/>
</dbReference>
<dbReference type="GO" id="GO:0005739">
    <property type="term" value="C:mitochondrion"/>
    <property type="evidence" value="ECO:0007669"/>
    <property type="project" value="TreeGrafter"/>
</dbReference>
<dbReference type="Pfam" id="PF00919">
    <property type="entry name" value="UPF0004"/>
    <property type="match status" value="1"/>
</dbReference>
<comment type="similarity">
    <text evidence="2">Belongs to the methylthiotransferase family. MiaB subfamily.</text>
</comment>
<accession>A0A078AYZ5</accession>
<gene>
    <name evidence="11" type="primary">Contig15968.g17016</name>
    <name evidence="11" type="ORF">STYLEM_15114</name>
</gene>
<evidence type="ECO:0000259" key="10">
    <source>
        <dbReference type="PROSITE" id="PS51918"/>
    </source>
</evidence>
<dbReference type="GO" id="GO:0046872">
    <property type="term" value="F:metal ion binding"/>
    <property type="evidence" value="ECO:0007669"/>
    <property type="project" value="UniProtKB-KW"/>
</dbReference>
<keyword evidence="7" id="KW-0411">Iron-sulfur</keyword>
<keyword evidence="3" id="KW-0004">4Fe-4S</keyword>
<feature type="domain" description="Radical SAM core" evidence="10">
    <location>
        <begin position="233"/>
        <end position="492"/>
    </location>
</feature>
<dbReference type="GO" id="GO:0080090">
    <property type="term" value="P:regulation of primary metabolic process"/>
    <property type="evidence" value="ECO:0007669"/>
    <property type="project" value="UniProtKB-ARBA"/>
</dbReference>
<dbReference type="NCBIfam" id="TIGR01574">
    <property type="entry name" value="miaB-methiolase"/>
    <property type="match status" value="1"/>
</dbReference>
<dbReference type="InParanoid" id="A0A078AYZ5"/>
<dbReference type="NCBIfam" id="TIGR00089">
    <property type="entry name" value="MiaB/RimO family radical SAM methylthiotransferase"/>
    <property type="match status" value="1"/>
</dbReference>
<dbReference type="InterPro" id="IPR023404">
    <property type="entry name" value="rSAM_horseshoe"/>
</dbReference>
<dbReference type="InterPro" id="IPR013848">
    <property type="entry name" value="Methylthiotransferase_N"/>
</dbReference>
<dbReference type="InterPro" id="IPR007197">
    <property type="entry name" value="rSAM"/>
</dbReference>
<keyword evidence="4" id="KW-0949">S-adenosyl-L-methionine</keyword>
<keyword evidence="12" id="KW-1185">Reference proteome</keyword>
<dbReference type="SFLD" id="SFLDS00029">
    <property type="entry name" value="Radical_SAM"/>
    <property type="match status" value="1"/>
</dbReference>
<dbReference type="OMA" id="CEHFHIP"/>
<dbReference type="Gene3D" id="3.80.30.20">
    <property type="entry name" value="tm_1862 like domain"/>
    <property type="match status" value="1"/>
</dbReference>
<dbReference type="Proteomes" id="UP000039865">
    <property type="component" value="Unassembled WGS sequence"/>
</dbReference>
<keyword evidence="6" id="KW-0408">Iron</keyword>
<evidence type="ECO:0000256" key="2">
    <source>
        <dbReference type="ARBA" id="ARBA00009815"/>
    </source>
</evidence>
<dbReference type="PANTHER" id="PTHR43020:SF2">
    <property type="entry name" value="MITOCHONDRIAL TRNA METHYLTHIOTRANSFERASE CDK5RAP1"/>
    <property type="match status" value="1"/>
</dbReference>